<feature type="domain" description="Mannose-1-phosphate guanyltransferase C-terminal" evidence="3">
    <location>
        <begin position="272"/>
        <end position="335"/>
    </location>
</feature>
<dbReference type="EMBL" id="FWXF01000009">
    <property type="protein sequence ID" value="SMC24015.1"/>
    <property type="molecule type" value="Genomic_DNA"/>
</dbReference>
<dbReference type="Pfam" id="PF25087">
    <property type="entry name" value="GMPPB_C"/>
    <property type="match status" value="1"/>
</dbReference>
<feature type="domain" description="Nucleotidyl transferase" evidence="2">
    <location>
        <begin position="25"/>
        <end position="154"/>
    </location>
</feature>
<dbReference type="STRING" id="1121390.SAMN02746041_01911"/>
<sequence length="354" mass="39054">MARARFLPAKETLGGAHGKEIRSVKAMILAAGFGHRLRPLTLVRPKPLCPVGNVPLVDDWIRRLARAGISEIVINAHHLADRLEAHLRSTQWPVPVHLLREEKILGTGGGLRNALPLLGDDPFLVVNGDIACDLPIGELMRRYRNSGAPALLVLCRTGTFDSVLVNQSGDRIQAFTQGRSEEGKNGKTFRPLWTFTGVHVIDPHLLKALPAGKPFHIIPVYERLIQAKNPPAAWCLPNLWWREIGSVEAYWALNRECMQRTAGPLIPDGTVRGRVLIHPTARVDHPVYFEDTVVIGPRCHVGREAHLRDVILWEDVRVAPGVSLKGCIVTDGIHVPKDQSQAILLPDGKAPLVL</sequence>
<dbReference type="InterPro" id="IPR050486">
    <property type="entry name" value="Mannose-1P_guanyltransferase"/>
</dbReference>
<evidence type="ECO:0000259" key="3">
    <source>
        <dbReference type="Pfam" id="PF25087"/>
    </source>
</evidence>
<dbReference type="AlphaFoldDB" id="A0A1W1XJ78"/>
<dbReference type="InterPro" id="IPR005835">
    <property type="entry name" value="NTP_transferase_dom"/>
</dbReference>
<dbReference type="OrthoDB" id="9788272at2"/>
<reference evidence="4 5" key="1">
    <citation type="submission" date="2017-04" db="EMBL/GenBank/DDBJ databases">
        <authorList>
            <person name="Afonso C.L."/>
            <person name="Miller P.J."/>
            <person name="Scott M.A."/>
            <person name="Spackman E."/>
            <person name="Goraichik I."/>
            <person name="Dimitrov K.M."/>
            <person name="Suarez D.L."/>
            <person name="Swayne D.E."/>
        </authorList>
    </citation>
    <scope>NUCLEOTIDE SEQUENCE [LARGE SCALE GENOMIC DNA]</scope>
    <source>
        <strain evidence="4 5">DSM 13146</strain>
    </source>
</reference>
<dbReference type="GO" id="GO:0016779">
    <property type="term" value="F:nucleotidyltransferase activity"/>
    <property type="evidence" value="ECO:0007669"/>
    <property type="project" value="UniProtKB-KW"/>
</dbReference>
<evidence type="ECO:0000259" key="2">
    <source>
        <dbReference type="Pfam" id="PF00483"/>
    </source>
</evidence>
<organism evidence="4 5">
    <name type="scientific">Desulfacinum hydrothermale DSM 13146</name>
    <dbReference type="NCBI Taxonomy" id="1121390"/>
    <lineage>
        <taxon>Bacteria</taxon>
        <taxon>Pseudomonadati</taxon>
        <taxon>Thermodesulfobacteriota</taxon>
        <taxon>Syntrophobacteria</taxon>
        <taxon>Syntrophobacterales</taxon>
        <taxon>Syntrophobacteraceae</taxon>
        <taxon>Desulfacinum</taxon>
    </lineage>
</organism>
<keyword evidence="5" id="KW-1185">Reference proteome</keyword>
<dbReference type="Proteomes" id="UP000192783">
    <property type="component" value="Unassembled WGS sequence"/>
</dbReference>
<proteinExistence type="inferred from homology"/>
<accession>A0A1W1XJ78</accession>
<dbReference type="Pfam" id="PF00483">
    <property type="entry name" value="NTP_transferase"/>
    <property type="match status" value="1"/>
</dbReference>
<dbReference type="Gene3D" id="2.160.10.10">
    <property type="entry name" value="Hexapeptide repeat proteins"/>
    <property type="match status" value="1"/>
</dbReference>
<evidence type="ECO:0000313" key="4">
    <source>
        <dbReference type="EMBL" id="SMC24015.1"/>
    </source>
</evidence>
<dbReference type="PANTHER" id="PTHR22572">
    <property type="entry name" value="SUGAR-1-PHOSPHATE GUANYL TRANSFERASE"/>
    <property type="match status" value="1"/>
</dbReference>
<name>A0A1W1XJ78_9BACT</name>
<dbReference type="Gene3D" id="3.90.550.10">
    <property type="entry name" value="Spore Coat Polysaccharide Biosynthesis Protein SpsA, Chain A"/>
    <property type="match status" value="1"/>
</dbReference>
<evidence type="ECO:0000256" key="1">
    <source>
        <dbReference type="ARBA" id="ARBA00007274"/>
    </source>
</evidence>
<dbReference type="RefSeq" id="WP_084057644.1">
    <property type="nucleotide sequence ID" value="NZ_FWXF01000009.1"/>
</dbReference>
<dbReference type="CDD" id="cd06422">
    <property type="entry name" value="NTP_transferase_like_1"/>
    <property type="match status" value="1"/>
</dbReference>
<gene>
    <name evidence="4" type="ORF">SAMN02746041_01911</name>
</gene>
<keyword evidence="4" id="KW-0548">Nucleotidyltransferase</keyword>
<dbReference type="InterPro" id="IPR029044">
    <property type="entry name" value="Nucleotide-diphossugar_trans"/>
</dbReference>
<comment type="similarity">
    <text evidence="1">Belongs to the transferase hexapeptide repeat family.</text>
</comment>
<dbReference type="SUPFAM" id="SSF53448">
    <property type="entry name" value="Nucleotide-diphospho-sugar transferases"/>
    <property type="match status" value="1"/>
</dbReference>
<protein>
    <submittedName>
        <fullName evidence="4">Mannose-1-phosphate guanylyltransferase</fullName>
    </submittedName>
</protein>
<dbReference type="InterPro" id="IPR056729">
    <property type="entry name" value="GMPPB_C"/>
</dbReference>
<keyword evidence="4" id="KW-0808">Transferase</keyword>
<evidence type="ECO:0000313" key="5">
    <source>
        <dbReference type="Proteomes" id="UP000192783"/>
    </source>
</evidence>